<evidence type="ECO:0000259" key="2">
    <source>
        <dbReference type="Pfam" id="PF04167"/>
    </source>
</evidence>
<dbReference type="GO" id="GO:0016787">
    <property type="term" value="F:hydrolase activity"/>
    <property type="evidence" value="ECO:0007669"/>
    <property type="project" value="UniProtKB-KW"/>
</dbReference>
<protein>
    <submittedName>
        <fullName evidence="3">Uncharacterized protein DUF402</fullName>
    </submittedName>
</protein>
<dbReference type="InterPro" id="IPR035930">
    <property type="entry name" value="FomD-like_sf"/>
</dbReference>
<dbReference type="InterPro" id="IPR007295">
    <property type="entry name" value="DUF402"/>
</dbReference>
<dbReference type="Gene3D" id="2.40.380.10">
    <property type="entry name" value="FomD-like"/>
    <property type="match status" value="1"/>
</dbReference>
<comment type="caution">
    <text evidence="3">The sequence shown here is derived from an EMBL/GenBank/DDBJ whole genome shotgun (WGS) entry which is preliminary data.</text>
</comment>
<reference evidence="3 4" key="1">
    <citation type="submission" date="2018-08" db="EMBL/GenBank/DDBJ databases">
        <title>Genomic Encyclopedia of Archaeal and Bacterial Type Strains, Phase II (KMG-II): from individual species to whole genera.</title>
        <authorList>
            <person name="Goeker M."/>
        </authorList>
    </citation>
    <scope>NUCLEOTIDE SEQUENCE [LARGE SCALE GENOMIC DNA]</scope>
    <source>
        <strain evidence="3 4">DSM 45791</strain>
    </source>
</reference>
<dbReference type="InterPro" id="IPR050212">
    <property type="entry name" value="Ntdp-like"/>
</dbReference>
<dbReference type="EMBL" id="QUNO01000030">
    <property type="protein sequence ID" value="REH27050.1"/>
    <property type="molecule type" value="Genomic_DNA"/>
</dbReference>
<dbReference type="AlphaFoldDB" id="A0A3E0GU16"/>
<gene>
    <name evidence="3" type="ORF">BCF44_13021</name>
</gene>
<keyword evidence="1" id="KW-0378">Hydrolase</keyword>
<dbReference type="PANTHER" id="PTHR39159">
    <property type="match status" value="1"/>
</dbReference>
<accession>A0A3E0GU16</accession>
<evidence type="ECO:0000313" key="3">
    <source>
        <dbReference type="EMBL" id="REH27050.1"/>
    </source>
</evidence>
<evidence type="ECO:0000313" key="4">
    <source>
        <dbReference type="Proteomes" id="UP000256269"/>
    </source>
</evidence>
<proteinExistence type="predicted"/>
<sequence>MTDVSAVWAPGSTALVRFRRLDGTLGQVHPLSVLSDDGRALVGWLPADTPIVGTRLAGGGDPREVPLAERFTRPRERFPHVWHTSANLRLIEEDRWSSTWWFFSRDWEFQGWYVNLEIPMGRTASTVDRVDGALDVWIEPDRSWAWKDEDEAQECVRVGRLSVEQLGLLRAEGERVIALAETGRFPFDGTWTDFRPDPEWPAPALPAPGDW</sequence>
<evidence type="ECO:0000256" key="1">
    <source>
        <dbReference type="ARBA" id="ARBA00022801"/>
    </source>
</evidence>
<dbReference type="Proteomes" id="UP000256269">
    <property type="component" value="Unassembled WGS sequence"/>
</dbReference>
<dbReference type="PANTHER" id="PTHR39159:SF1">
    <property type="entry name" value="UPF0374 PROTEIN YGAC"/>
    <property type="match status" value="1"/>
</dbReference>
<feature type="domain" description="DUF402" evidence="2">
    <location>
        <begin position="63"/>
        <end position="184"/>
    </location>
</feature>
<dbReference type="Pfam" id="PF04167">
    <property type="entry name" value="DUF402"/>
    <property type="match status" value="1"/>
</dbReference>
<dbReference type="RefSeq" id="WP_246016276.1">
    <property type="nucleotide sequence ID" value="NZ_CP144375.1"/>
</dbReference>
<organism evidence="3 4">
    <name type="scientific">Kutzneria buriramensis</name>
    <dbReference type="NCBI Taxonomy" id="1045776"/>
    <lineage>
        <taxon>Bacteria</taxon>
        <taxon>Bacillati</taxon>
        <taxon>Actinomycetota</taxon>
        <taxon>Actinomycetes</taxon>
        <taxon>Pseudonocardiales</taxon>
        <taxon>Pseudonocardiaceae</taxon>
        <taxon>Kutzneria</taxon>
    </lineage>
</organism>
<keyword evidence="4" id="KW-1185">Reference proteome</keyword>
<dbReference type="SUPFAM" id="SSF159234">
    <property type="entry name" value="FomD-like"/>
    <property type="match status" value="1"/>
</dbReference>
<name>A0A3E0GU16_9PSEU</name>